<feature type="domain" description="RNA polymerase Rpb1" evidence="6">
    <location>
        <begin position="2"/>
        <end position="56"/>
    </location>
</feature>
<dbReference type="GO" id="GO:0000428">
    <property type="term" value="C:DNA-directed RNA polymerase complex"/>
    <property type="evidence" value="ECO:0007669"/>
    <property type="project" value="UniProtKB-KW"/>
</dbReference>
<dbReference type="SUPFAM" id="SSF64484">
    <property type="entry name" value="beta and beta-prime subunits of DNA dependent RNA-polymerase"/>
    <property type="match status" value="1"/>
</dbReference>
<dbReference type="EMBL" id="LCRM01000048">
    <property type="protein sequence ID" value="KKW35251.1"/>
    <property type="molecule type" value="Genomic_DNA"/>
</dbReference>
<reference evidence="7 8" key="1">
    <citation type="journal article" date="2015" name="Nature">
        <title>rRNA introns, odd ribosomes, and small enigmatic genomes across a large radiation of phyla.</title>
        <authorList>
            <person name="Brown C.T."/>
            <person name="Hug L.A."/>
            <person name="Thomas B.C."/>
            <person name="Sharon I."/>
            <person name="Castelle C.J."/>
            <person name="Singh A."/>
            <person name="Wilkins M.J."/>
            <person name="Williams K.H."/>
            <person name="Banfield J.F."/>
        </authorList>
    </citation>
    <scope>NUCLEOTIDE SEQUENCE [LARGE SCALE GENOMIC DNA]</scope>
</reference>
<evidence type="ECO:0000256" key="2">
    <source>
        <dbReference type="ARBA" id="ARBA00022478"/>
    </source>
</evidence>
<evidence type="ECO:0000256" key="5">
    <source>
        <dbReference type="ARBA" id="ARBA00023163"/>
    </source>
</evidence>
<dbReference type="Gene3D" id="4.10.860.120">
    <property type="entry name" value="RNA polymerase II, clamp domain"/>
    <property type="match status" value="1"/>
</dbReference>
<comment type="caution">
    <text evidence="7">The sequence shown here is derived from an EMBL/GenBank/DDBJ whole genome shotgun (WGS) entry which is preliminary data.</text>
</comment>
<organism evidence="7 8">
    <name type="scientific">Candidatus Giovannonibacteria bacterium GW2011_GWA2_53_7</name>
    <dbReference type="NCBI Taxonomy" id="1618650"/>
    <lineage>
        <taxon>Bacteria</taxon>
        <taxon>Candidatus Giovannoniibacteriota</taxon>
    </lineage>
</organism>
<dbReference type="PATRIC" id="fig|1618650.3.peg.469"/>
<dbReference type="EC" id="2.7.7.6" evidence="1"/>
<keyword evidence="5" id="KW-0804">Transcription</keyword>
<dbReference type="Proteomes" id="UP000034290">
    <property type="component" value="Unassembled WGS sequence"/>
</dbReference>
<keyword evidence="4" id="KW-0548">Nucleotidyltransferase</keyword>
<evidence type="ECO:0000313" key="7">
    <source>
        <dbReference type="EMBL" id="KKW35251.1"/>
    </source>
</evidence>
<evidence type="ECO:0000256" key="3">
    <source>
        <dbReference type="ARBA" id="ARBA00022679"/>
    </source>
</evidence>
<dbReference type="GO" id="GO:0003677">
    <property type="term" value="F:DNA binding"/>
    <property type="evidence" value="ECO:0007669"/>
    <property type="project" value="InterPro"/>
</dbReference>
<sequence>MRLASPERMLDWSHGEITKPETINYRTQRPEKNGLFDERVFGPEKDYECYCGKYRGIRFRGIICEKCGVEITRAIVLSTSLATSLPRSRRKNASAF</sequence>
<keyword evidence="2 7" id="KW-0240">DNA-directed RNA polymerase</keyword>
<dbReference type="GO" id="GO:0003899">
    <property type="term" value="F:DNA-directed RNA polymerase activity"/>
    <property type="evidence" value="ECO:0007669"/>
    <property type="project" value="UniProtKB-EC"/>
</dbReference>
<dbReference type="InterPro" id="IPR007080">
    <property type="entry name" value="RNA_pol_Rpb1_1"/>
</dbReference>
<dbReference type="AlphaFoldDB" id="A0A0G1XWA4"/>
<dbReference type="InterPro" id="IPR044893">
    <property type="entry name" value="RNA_pol_Rpb1_clamp_domain"/>
</dbReference>
<evidence type="ECO:0000256" key="1">
    <source>
        <dbReference type="ARBA" id="ARBA00012418"/>
    </source>
</evidence>
<evidence type="ECO:0000313" key="8">
    <source>
        <dbReference type="Proteomes" id="UP000034290"/>
    </source>
</evidence>
<name>A0A0G1XWA4_9BACT</name>
<keyword evidence="3" id="KW-0808">Transferase</keyword>
<gene>
    <name evidence="7" type="ORF">UY81_C0048G0003</name>
</gene>
<protein>
    <recommendedName>
        <fullName evidence="1">DNA-directed RNA polymerase</fullName>
        <ecNumber evidence="1">2.7.7.6</ecNumber>
    </recommendedName>
</protein>
<proteinExistence type="predicted"/>
<evidence type="ECO:0000256" key="4">
    <source>
        <dbReference type="ARBA" id="ARBA00022695"/>
    </source>
</evidence>
<dbReference type="GO" id="GO:0006351">
    <property type="term" value="P:DNA-templated transcription"/>
    <property type="evidence" value="ECO:0007669"/>
    <property type="project" value="InterPro"/>
</dbReference>
<dbReference type="Pfam" id="PF04997">
    <property type="entry name" value="RNA_pol_Rpb1_1"/>
    <property type="match status" value="1"/>
</dbReference>
<evidence type="ECO:0000259" key="6">
    <source>
        <dbReference type="Pfam" id="PF04997"/>
    </source>
</evidence>
<accession>A0A0G1XWA4</accession>